<protein>
    <submittedName>
        <fullName evidence="2">Unannotated protein</fullName>
    </submittedName>
</protein>
<accession>A0A6J6NVE1</accession>
<dbReference type="AlphaFoldDB" id="A0A6J6NVE1"/>
<feature type="region of interest" description="Disordered" evidence="1">
    <location>
        <begin position="1"/>
        <end position="44"/>
    </location>
</feature>
<reference evidence="2" key="1">
    <citation type="submission" date="2020-05" db="EMBL/GenBank/DDBJ databases">
        <authorList>
            <person name="Chiriac C."/>
            <person name="Salcher M."/>
            <person name="Ghai R."/>
            <person name="Kavagutti S V."/>
        </authorList>
    </citation>
    <scope>NUCLEOTIDE SEQUENCE</scope>
</reference>
<evidence type="ECO:0000313" key="2">
    <source>
        <dbReference type="EMBL" id="CAB4690236.1"/>
    </source>
</evidence>
<evidence type="ECO:0000256" key="1">
    <source>
        <dbReference type="SAM" id="MobiDB-lite"/>
    </source>
</evidence>
<organism evidence="2">
    <name type="scientific">freshwater metagenome</name>
    <dbReference type="NCBI Taxonomy" id="449393"/>
    <lineage>
        <taxon>unclassified sequences</taxon>
        <taxon>metagenomes</taxon>
        <taxon>ecological metagenomes</taxon>
    </lineage>
</organism>
<dbReference type="EMBL" id="CAEZXR010000026">
    <property type="protein sequence ID" value="CAB4690236.1"/>
    <property type="molecule type" value="Genomic_DNA"/>
</dbReference>
<sequence>MVGHDLSRGTAQFAKTAPRPGAPTDDPAPGRAADPIEEGVGTAA</sequence>
<proteinExistence type="predicted"/>
<gene>
    <name evidence="2" type="ORF">UFOPK2579_00361</name>
</gene>
<name>A0A6J6NVE1_9ZZZZ</name>